<comment type="caution">
    <text evidence="2">The sequence shown here is derived from an EMBL/GenBank/DDBJ whole genome shotgun (WGS) entry which is preliminary data.</text>
</comment>
<dbReference type="Gene3D" id="3.10.180.10">
    <property type="entry name" value="2,3-Dihydroxybiphenyl 1,2-Dioxygenase, domain 1"/>
    <property type="match status" value="2"/>
</dbReference>
<dbReference type="PANTHER" id="PTHR36437:SF2">
    <property type="entry name" value="GLYOXALASE_BLEOMYCIN RESISTANCE PROTEIN_DIOXYGENASE"/>
    <property type="match status" value="1"/>
</dbReference>
<name>A0A2W1LFL6_9BACL</name>
<accession>A0A2W1LFL6</accession>
<dbReference type="RefSeq" id="WP_111145851.1">
    <property type="nucleotide sequence ID" value="NZ_QKRB01000036.1"/>
</dbReference>
<dbReference type="OrthoDB" id="2354281at2"/>
<keyword evidence="3" id="KW-1185">Reference proteome</keyword>
<dbReference type="SUPFAM" id="SSF54593">
    <property type="entry name" value="Glyoxalase/Bleomycin resistance protein/Dihydroxybiphenyl dioxygenase"/>
    <property type="match status" value="2"/>
</dbReference>
<evidence type="ECO:0000313" key="3">
    <source>
        <dbReference type="Proteomes" id="UP000249522"/>
    </source>
</evidence>
<reference evidence="2 3" key="1">
    <citation type="submission" date="2018-06" db="EMBL/GenBank/DDBJ databases">
        <title>Paenibacillus imtechensis sp. nov.</title>
        <authorList>
            <person name="Pinnaka A.K."/>
            <person name="Singh H."/>
            <person name="Kaur M."/>
        </authorList>
    </citation>
    <scope>NUCLEOTIDE SEQUENCE [LARGE SCALE GENOMIC DNA]</scope>
    <source>
        <strain evidence="2 3">SMB1</strain>
    </source>
</reference>
<dbReference type="InterPro" id="IPR029068">
    <property type="entry name" value="Glyas_Bleomycin-R_OHBP_Dase"/>
</dbReference>
<organism evidence="2 3">
    <name type="scientific">Paenibacillus sambharensis</name>
    <dbReference type="NCBI Taxonomy" id="1803190"/>
    <lineage>
        <taxon>Bacteria</taxon>
        <taxon>Bacillati</taxon>
        <taxon>Bacillota</taxon>
        <taxon>Bacilli</taxon>
        <taxon>Bacillales</taxon>
        <taxon>Paenibacillaceae</taxon>
        <taxon>Paenibacillus</taxon>
    </lineage>
</organism>
<evidence type="ECO:0000313" key="2">
    <source>
        <dbReference type="EMBL" id="PZD96840.1"/>
    </source>
</evidence>
<evidence type="ECO:0000259" key="1">
    <source>
        <dbReference type="Pfam" id="PF00903"/>
    </source>
</evidence>
<feature type="domain" description="Glyoxalase/fosfomycin resistance/dioxygenase" evidence="1">
    <location>
        <begin position="21"/>
        <end position="121"/>
    </location>
</feature>
<gene>
    <name evidence="2" type="ORF">DNH61_06485</name>
</gene>
<dbReference type="PANTHER" id="PTHR36437">
    <property type="entry name" value="GLYOXALASE/BLEOMYCIN RESISTANCE PROTEIN/DIOXYGENASE"/>
    <property type="match status" value="1"/>
</dbReference>
<sequence length="254" mass="29386">MEPIVSNRSEITVVGSSIMHVKNLRKTAEWYSELLSMPLNNFDESTPFYEFDMSNHVNLMLDDHRNMPQEKYPIYMLKTNDIDRSYAFVKDADIPVVLEIQRPHPGLSYFNVEDSEGNVLMITQSDWVNPSPVVPSNPDHPVKNHIRSIVVPVQNLKRATEWYSNLLNQPIKPERVDGGPIYWFDMENGTGILLDDNRNNTDLSDYPTLMLRAENIKEAYQFLVDKGADIVRDIQFDHYFMVKDIEGNMIMICA</sequence>
<proteinExistence type="predicted"/>
<feature type="domain" description="Glyoxalase/fosfomycin resistance/dioxygenase" evidence="1">
    <location>
        <begin position="146"/>
        <end position="252"/>
    </location>
</feature>
<protein>
    <recommendedName>
        <fullName evidence="1">Glyoxalase/fosfomycin resistance/dioxygenase domain-containing protein</fullName>
    </recommendedName>
</protein>
<dbReference type="InterPro" id="IPR004360">
    <property type="entry name" value="Glyas_Fos-R_dOase_dom"/>
</dbReference>
<dbReference type="Pfam" id="PF00903">
    <property type="entry name" value="Glyoxalase"/>
    <property type="match status" value="2"/>
</dbReference>
<dbReference type="Proteomes" id="UP000249522">
    <property type="component" value="Unassembled WGS sequence"/>
</dbReference>
<dbReference type="CDD" id="cd06587">
    <property type="entry name" value="VOC"/>
    <property type="match status" value="1"/>
</dbReference>
<dbReference type="EMBL" id="QKRB01000036">
    <property type="protein sequence ID" value="PZD96840.1"/>
    <property type="molecule type" value="Genomic_DNA"/>
</dbReference>
<dbReference type="AlphaFoldDB" id="A0A2W1LFL6"/>